<dbReference type="CDD" id="cd14978">
    <property type="entry name" value="7tmA_FMRFamide_R-like"/>
    <property type="match status" value="1"/>
</dbReference>
<organism evidence="7 8">
    <name type="scientific">Biomphalaria glabrata</name>
    <name type="common">Bloodfluke planorb</name>
    <name type="synonym">Freshwater snail</name>
    <dbReference type="NCBI Taxonomy" id="6526"/>
    <lineage>
        <taxon>Eukaryota</taxon>
        <taxon>Metazoa</taxon>
        <taxon>Spiralia</taxon>
        <taxon>Lophotrochozoa</taxon>
        <taxon>Mollusca</taxon>
        <taxon>Gastropoda</taxon>
        <taxon>Heterobranchia</taxon>
        <taxon>Euthyneura</taxon>
        <taxon>Panpulmonata</taxon>
        <taxon>Hygrophila</taxon>
        <taxon>Lymnaeoidea</taxon>
        <taxon>Planorbidae</taxon>
        <taxon>Biomphalaria</taxon>
    </lineage>
</organism>
<feature type="transmembrane region" description="Helical" evidence="5">
    <location>
        <begin position="179"/>
        <end position="199"/>
    </location>
</feature>
<reference evidence="7" key="1">
    <citation type="submission" date="2020-05" db="UniProtKB">
        <authorList>
            <consortium name="EnsemblMetazoa"/>
        </authorList>
    </citation>
    <scope>IDENTIFICATION</scope>
    <source>
        <strain evidence="7">BB02</strain>
    </source>
</reference>
<dbReference type="InterPro" id="IPR019427">
    <property type="entry name" value="7TM_GPCR_serpentine_rcpt_Srw"/>
</dbReference>
<feature type="transmembrane region" description="Helical" evidence="5">
    <location>
        <begin position="56"/>
        <end position="79"/>
    </location>
</feature>
<keyword evidence="3 5" id="KW-1133">Transmembrane helix</keyword>
<evidence type="ECO:0000313" key="14">
    <source>
        <dbReference type="RefSeq" id="XP_055882632.1"/>
    </source>
</evidence>
<feature type="transmembrane region" description="Helical" evidence="5">
    <location>
        <begin position="233"/>
        <end position="257"/>
    </location>
</feature>
<feature type="transmembrane region" description="Helical" evidence="5">
    <location>
        <begin position="290"/>
        <end position="311"/>
    </location>
</feature>
<evidence type="ECO:0000259" key="6">
    <source>
        <dbReference type="PROSITE" id="PS50262"/>
    </source>
</evidence>
<dbReference type="Pfam" id="PF10324">
    <property type="entry name" value="7TM_GPCR_Srw"/>
    <property type="match status" value="1"/>
</dbReference>
<evidence type="ECO:0000313" key="12">
    <source>
        <dbReference type="RefSeq" id="XP_013072948.1"/>
    </source>
</evidence>
<evidence type="ECO:0000256" key="3">
    <source>
        <dbReference type="ARBA" id="ARBA00022989"/>
    </source>
</evidence>
<dbReference type="Proteomes" id="UP001165740">
    <property type="component" value="Chromosome 4"/>
</dbReference>
<dbReference type="RefSeq" id="XP_013072948.1">
    <property type="nucleotide sequence ID" value="XM_013217494.2"/>
</dbReference>
<feature type="transmembrane region" description="Helical" evidence="5">
    <location>
        <begin position="323"/>
        <end position="347"/>
    </location>
</feature>
<dbReference type="VEuPathDB" id="VectorBase:BGLAX_048159"/>
<dbReference type="EnsemblMetazoa" id="BGLB004709-RC">
    <property type="protein sequence ID" value="BGLB004709-PC"/>
    <property type="gene ID" value="BGLB004709"/>
</dbReference>
<evidence type="ECO:0000313" key="10">
    <source>
        <dbReference type="RefSeq" id="XP_013072946.1"/>
    </source>
</evidence>
<dbReference type="SUPFAM" id="SSF81321">
    <property type="entry name" value="Family A G protein-coupled receptor-like"/>
    <property type="match status" value="1"/>
</dbReference>
<evidence type="ECO:0000313" key="7">
    <source>
        <dbReference type="EnsemblMetazoa" id="BGLB004709-PC"/>
    </source>
</evidence>
<evidence type="ECO:0000256" key="5">
    <source>
        <dbReference type="SAM" id="Phobius"/>
    </source>
</evidence>
<feature type="transmembrane region" description="Helical" evidence="5">
    <location>
        <begin position="135"/>
        <end position="159"/>
    </location>
</feature>
<dbReference type="Gene3D" id="1.20.1070.10">
    <property type="entry name" value="Rhodopsin 7-helix transmembrane proteins"/>
    <property type="match status" value="1"/>
</dbReference>
<dbReference type="InterPro" id="IPR000276">
    <property type="entry name" value="GPCR_Rhodpsn"/>
</dbReference>
<evidence type="ECO:0000256" key="1">
    <source>
        <dbReference type="ARBA" id="ARBA00004370"/>
    </source>
</evidence>
<dbReference type="GO" id="GO:0008528">
    <property type="term" value="F:G protein-coupled peptide receptor activity"/>
    <property type="evidence" value="ECO:0007669"/>
    <property type="project" value="InterPro"/>
</dbReference>
<dbReference type="RefSeq" id="XP_055882632.1">
    <property type="nucleotide sequence ID" value="XM_056026657.1"/>
</dbReference>
<gene>
    <name evidence="7" type="primary">106059812</name>
    <name evidence="10 11 12 13 14" type="synonym">LOC106059812</name>
</gene>
<dbReference type="EnsemblMetazoa" id="BGLB004709-RE">
    <property type="protein sequence ID" value="BGLB004709-PE"/>
    <property type="gene ID" value="BGLB004709"/>
</dbReference>
<protein>
    <submittedName>
        <fullName evidence="10 11">G-protein coupled receptor dmsr-1-like</fullName>
    </submittedName>
</protein>
<dbReference type="OrthoDB" id="5864054at2759"/>
<name>A0A2C9JM78_BIOGL</name>
<proteinExistence type="predicted"/>
<evidence type="ECO:0000256" key="4">
    <source>
        <dbReference type="ARBA" id="ARBA00023136"/>
    </source>
</evidence>
<dbReference type="RefSeq" id="XP_013072946.1">
    <property type="nucleotide sequence ID" value="XM_013217492.2"/>
</dbReference>
<dbReference type="InterPro" id="IPR053219">
    <property type="entry name" value="GPCR_Dmsr-1"/>
</dbReference>
<dbReference type="GO" id="GO:0005886">
    <property type="term" value="C:plasma membrane"/>
    <property type="evidence" value="ECO:0007669"/>
    <property type="project" value="TreeGrafter"/>
</dbReference>
<dbReference type="InterPro" id="IPR017452">
    <property type="entry name" value="GPCR_Rhodpsn_7TM"/>
</dbReference>
<dbReference type="PROSITE" id="PS50262">
    <property type="entry name" value="G_PROTEIN_RECEP_F1_2"/>
    <property type="match status" value="1"/>
</dbReference>
<dbReference type="GeneID" id="106059812"/>
<dbReference type="RefSeq" id="XP_055882631.1">
    <property type="nucleotide sequence ID" value="XM_056026656.1"/>
</dbReference>
<feature type="transmembrane region" description="Helical" evidence="5">
    <location>
        <begin position="91"/>
        <end position="115"/>
    </location>
</feature>
<keyword evidence="2 5" id="KW-0812">Transmembrane</keyword>
<sequence length="391" mass="44889">MDYMDSFTGTNTSEVLYNDTATFVFQDNMTITTWAPNSTTAIPSTFERLSKAYQQIHGYFAVCVCVFGIISNILNIIVLTRRHMISPTNMILTALAIADILTMSTYVVMATYLYILNEPIFTKPHCHSKQWVYFLMFHTLFIITCHMMAMWLTVTLAVFRYIFVCQHQKAMTMCSMQRAKISVGIVFVVTFVSCLPYLFMYKAKLVDERPNCYVVDPSDFASSNPMYGNFVNWLYGVVIKILPCVVLAYLSTLLIIAMQKAKKRRARLLNNISRVLEHDTASEHNRTTMMLVAVVMCFIVTETPQGLLAWISAVERNFFDDVYVHLGDLMDILVLINSAVNFILYCIMSQQFRNTFKSLFVSKHLPPFFRRVKHHTNGGDYSMVHTETTLV</sequence>
<dbReference type="Proteomes" id="UP000076420">
    <property type="component" value="Unassembled WGS sequence"/>
</dbReference>
<evidence type="ECO:0000313" key="13">
    <source>
        <dbReference type="RefSeq" id="XP_055882631.1"/>
    </source>
</evidence>
<dbReference type="OMA" id="YAHIHPY"/>
<dbReference type="EnsemblMetazoa" id="BGLB004709-RD">
    <property type="protein sequence ID" value="BGLB004709-PD"/>
    <property type="gene ID" value="BGLB004709"/>
</dbReference>
<feature type="domain" description="G-protein coupled receptors family 1 profile" evidence="6">
    <location>
        <begin position="71"/>
        <end position="345"/>
    </location>
</feature>
<evidence type="ECO:0000256" key="2">
    <source>
        <dbReference type="ARBA" id="ARBA00022692"/>
    </source>
</evidence>
<keyword evidence="4 5" id="KW-0472">Membrane</keyword>
<comment type="subcellular location">
    <subcellularLocation>
        <location evidence="1">Membrane</location>
    </subcellularLocation>
</comment>
<keyword evidence="9" id="KW-1185">Reference proteome</keyword>
<dbReference type="AlphaFoldDB" id="A0A2C9JM78"/>
<dbReference type="PANTHER" id="PTHR46273:SF4">
    <property type="entry name" value="AT19640P"/>
    <property type="match status" value="1"/>
</dbReference>
<dbReference type="VEuPathDB" id="VectorBase:BGLB004709"/>
<accession>A0A2C9JM78</accession>
<dbReference type="KEGG" id="bgt:106059812"/>
<dbReference type="PRINTS" id="PR00237">
    <property type="entry name" value="GPCRRHODOPSN"/>
</dbReference>
<evidence type="ECO:0000313" key="8">
    <source>
        <dbReference type="Proteomes" id="UP000076420"/>
    </source>
</evidence>
<reference evidence="10 11" key="2">
    <citation type="submission" date="2025-04" db="UniProtKB">
        <authorList>
            <consortium name="RefSeq"/>
        </authorList>
    </citation>
    <scope>IDENTIFICATION</scope>
</reference>
<dbReference type="EnsemblMetazoa" id="BGLB004709-RB">
    <property type="protein sequence ID" value="BGLB004709-PB"/>
    <property type="gene ID" value="BGLB004709"/>
</dbReference>
<evidence type="ECO:0000313" key="9">
    <source>
        <dbReference type="Proteomes" id="UP001165740"/>
    </source>
</evidence>
<dbReference type="RefSeq" id="XP_013072947.1">
    <property type="nucleotide sequence ID" value="XM_013217493.2"/>
</dbReference>
<dbReference type="STRING" id="6526.A0A2C9JM78"/>
<dbReference type="PANTHER" id="PTHR46273">
    <property type="entry name" value="MYOSUPPRESSIN RECEPTOR 1, ISOFORM B-RELATED"/>
    <property type="match status" value="1"/>
</dbReference>
<evidence type="ECO:0000313" key="11">
    <source>
        <dbReference type="RefSeq" id="XP_013072947.1"/>
    </source>
</evidence>